<accession>A0A556PN64</accession>
<keyword evidence="5 7" id="KW-0472">Membrane</keyword>
<dbReference type="GO" id="GO:0022857">
    <property type="term" value="F:transmembrane transporter activity"/>
    <property type="evidence" value="ECO:0007669"/>
    <property type="project" value="InterPro"/>
</dbReference>
<dbReference type="EMBL" id="VMHE01000007">
    <property type="protein sequence ID" value="TSJ65835.1"/>
    <property type="molecule type" value="Genomic_DNA"/>
</dbReference>
<evidence type="ECO:0000256" key="4">
    <source>
        <dbReference type="ARBA" id="ARBA00022989"/>
    </source>
</evidence>
<keyword evidence="9" id="KW-1185">Reference proteome</keyword>
<evidence type="ECO:0000256" key="1">
    <source>
        <dbReference type="ARBA" id="ARBA00004651"/>
    </source>
</evidence>
<comment type="caution">
    <text evidence="8">The sequence shown here is derived from an EMBL/GenBank/DDBJ whole genome shotgun (WGS) entry which is preliminary data.</text>
</comment>
<dbReference type="Proteomes" id="UP000316425">
    <property type="component" value="Unassembled WGS sequence"/>
</dbReference>
<reference evidence="8 9" key="1">
    <citation type="submission" date="2019-07" db="EMBL/GenBank/DDBJ databases">
        <title>Allobacillus sp. nov. SKP isolated from shrimp paste of Euphausiacea.</title>
        <authorList>
            <person name="Kanchanasin P."/>
            <person name="Tanasupawat S."/>
            <person name="Shi W."/>
            <person name="Wu L."/>
            <person name="Ma J."/>
        </authorList>
    </citation>
    <scope>NUCLEOTIDE SEQUENCE [LARGE SCALE GENOMIC DNA]</scope>
    <source>
        <strain evidence="8 9">SKP4-8</strain>
    </source>
</reference>
<evidence type="ECO:0000256" key="5">
    <source>
        <dbReference type="ARBA" id="ARBA00023136"/>
    </source>
</evidence>
<dbReference type="InterPro" id="IPR045324">
    <property type="entry name" value="Small_multidrug_res"/>
</dbReference>
<dbReference type="OrthoDB" id="2168659at2"/>
<keyword evidence="2" id="KW-1003">Cell membrane</keyword>
<dbReference type="PANTHER" id="PTHR30561">
    <property type="entry name" value="SMR FAMILY PROTON-DEPENDENT DRUG EFFLUX TRANSPORTER SUGE"/>
    <property type="match status" value="1"/>
</dbReference>
<name>A0A556PN64_9BACI</name>
<keyword evidence="4 7" id="KW-1133">Transmembrane helix</keyword>
<dbReference type="PANTHER" id="PTHR30561:SF7">
    <property type="entry name" value="GUANIDINIUM EFFLUX SYSTEM SUBUNIT GDNC-RELATED"/>
    <property type="match status" value="1"/>
</dbReference>
<dbReference type="AlphaFoldDB" id="A0A556PN64"/>
<feature type="transmembrane region" description="Helical" evidence="7">
    <location>
        <begin position="57"/>
        <end position="77"/>
    </location>
</feature>
<organism evidence="8 9">
    <name type="scientific">Allobacillus salarius</name>
    <dbReference type="NCBI Taxonomy" id="1955272"/>
    <lineage>
        <taxon>Bacteria</taxon>
        <taxon>Bacillati</taxon>
        <taxon>Bacillota</taxon>
        <taxon>Bacilli</taxon>
        <taxon>Bacillales</taxon>
        <taxon>Bacillaceae</taxon>
        <taxon>Allobacillus</taxon>
    </lineage>
</organism>
<evidence type="ECO:0000313" key="9">
    <source>
        <dbReference type="Proteomes" id="UP000316425"/>
    </source>
</evidence>
<evidence type="ECO:0000313" key="8">
    <source>
        <dbReference type="EMBL" id="TSJ65835.1"/>
    </source>
</evidence>
<feature type="transmembrane region" description="Helical" evidence="7">
    <location>
        <begin position="5"/>
        <end position="22"/>
    </location>
</feature>
<comment type="subcellular location">
    <subcellularLocation>
        <location evidence="1 6">Cell membrane</location>
        <topology evidence="1 6">Multi-pass membrane protein</topology>
    </subcellularLocation>
</comment>
<evidence type="ECO:0000256" key="7">
    <source>
        <dbReference type="SAM" id="Phobius"/>
    </source>
</evidence>
<feature type="transmembrane region" description="Helical" evidence="7">
    <location>
        <begin position="28"/>
        <end position="45"/>
    </location>
</feature>
<evidence type="ECO:0000256" key="2">
    <source>
        <dbReference type="ARBA" id="ARBA00022475"/>
    </source>
</evidence>
<comment type="similarity">
    <text evidence="6">Belongs to the drug/metabolite transporter (DMT) superfamily. Small multidrug resistance (SMR) (TC 2.A.7.1) family.</text>
</comment>
<dbReference type="InterPro" id="IPR000390">
    <property type="entry name" value="Small_drug/metabolite_transptr"/>
</dbReference>
<dbReference type="Gene3D" id="1.10.3730.20">
    <property type="match status" value="1"/>
</dbReference>
<dbReference type="RefSeq" id="WP_144088400.1">
    <property type="nucleotide sequence ID" value="NZ_VMHE01000007.1"/>
</dbReference>
<dbReference type="GO" id="GO:0005886">
    <property type="term" value="C:plasma membrane"/>
    <property type="evidence" value="ECO:0007669"/>
    <property type="project" value="UniProtKB-SubCell"/>
</dbReference>
<dbReference type="SUPFAM" id="SSF103481">
    <property type="entry name" value="Multidrug resistance efflux transporter EmrE"/>
    <property type="match status" value="1"/>
</dbReference>
<feature type="transmembrane region" description="Helical" evidence="7">
    <location>
        <begin position="83"/>
        <end position="102"/>
    </location>
</feature>
<protein>
    <submittedName>
        <fullName evidence="8">QacE family quaternary ammonium compound efflux SMR transporter</fullName>
    </submittedName>
</protein>
<evidence type="ECO:0000256" key="6">
    <source>
        <dbReference type="RuleBase" id="RU003942"/>
    </source>
</evidence>
<dbReference type="InterPro" id="IPR037185">
    <property type="entry name" value="EmrE-like"/>
</dbReference>
<gene>
    <name evidence="8" type="ORF">FPQ13_05880</name>
</gene>
<keyword evidence="3 6" id="KW-0812">Transmembrane</keyword>
<proteinExistence type="inferred from homology"/>
<dbReference type="Pfam" id="PF00893">
    <property type="entry name" value="Multi_Drug_Res"/>
    <property type="match status" value="1"/>
</dbReference>
<evidence type="ECO:0000256" key="3">
    <source>
        <dbReference type="ARBA" id="ARBA00022692"/>
    </source>
</evidence>
<sequence length="117" mass="12939">MKRAWFYVSLTSLLELFWIFGFNVADAWWHWAIIIPIIVVDFIILSKACELLPTGTVYAVFAAAGAVGTSLMDVFIFGESFSVEKGLFISILVIGVIALNLADQKPEPKLELEKGDA</sequence>